<accession>A0ABY8U4X3</accession>
<dbReference type="EMBL" id="CP126214">
    <property type="protein sequence ID" value="WIA16302.1"/>
    <property type="molecule type" value="Genomic_DNA"/>
</dbReference>
<evidence type="ECO:0008006" key="3">
    <source>
        <dbReference type="Google" id="ProtNLM"/>
    </source>
</evidence>
<keyword evidence="2" id="KW-1185">Reference proteome</keyword>
<name>A0ABY8U4X3_TETOB</name>
<evidence type="ECO:0000313" key="1">
    <source>
        <dbReference type="EMBL" id="WIA16302.1"/>
    </source>
</evidence>
<proteinExistence type="predicted"/>
<dbReference type="Proteomes" id="UP001244341">
    <property type="component" value="Chromosome 7b"/>
</dbReference>
<organism evidence="1 2">
    <name type="scientific">Tetradesmus obliquus</name>
    <name type="common">Green alga</name>
    <name type="synonym">Acutodesmus obliquus</name>
    <dbReference type="NCBI Taxonomy" id="3088"/>
    <lineage>
        <taxon>Eukaryota</taxon>
        <taxon>Viridiplantae</taxon>
        <taxon>Chlorophyta</taxon>
        <taxon>core chlorophytes</taxon>
        <taxon>Chlorophyceae</taxon>
        <taxon>CS clade</taxon>
        <taxon>Sphaeropleales</taxon>
        <taxon>Scenedesmaceae</taxon>
        <taxon>Tetradesmus</taxon>
    </lineage>
</organism>
<evidence type="ECO:0000313" key="2">
    <source>
        <dbReference type="Proteomes" id="UP001244341"/>
    </source>
</evidence>
<reference evidence="1 2" key="1">
    <citation type="submission" date="2023-05" db="EMBL/GenBank/DDBJ databases">
        <title>A 100% complete, gapless, phased diploid assembly of the Scenedesmus obliquus UTEX 3031 genome.</title>
        <authorList>
            <person name="Biondi T.C."/>
            <person name="Hanschen E.R."/>
            <person name="Kwon T."/>
            <person name="Eng W."/>
            <person name="Kruse C.P.S."/>
            <person name="Koehler S.I."/>
            <person name="Kunde Y."/>
            <person name="Gleasner C.D."/>
            <person name="You Mak K.T."/>
            <person name="Polle J."/>
            <person name="Hovde B.T."/>
            <person name="Starkenburg S.R."/>
        </authorList>
    </citation>
    <scope>NUCLEOTIDE SEQUENCE [LARGE SCALE GENOMIC DNA]</scope>
    <source>
        <strain evidence="1 2">DOE0152z</strain>
    </source>
</reference>
<protein>
    <recommendedName>
        <fullName evidence="3">SGNH domain-containing protein</fullName>
    </recommendedName>
</protein>
<gene>
    <name evidence="1" type="ORF">OEZ85_013003</name>
</gene>
<sequence length="365" mass="40088">MQRNSKEFDPLLLGGVYDRCESGCQPRTDTWSDMCKADPDELSTINVCERSQRQSILEVADVVSSGAISAFSPCELHSFLGNRTLWLVGDSHTKNTFTALRCFMLDFWDHSQGECQASSIALLQQQLEKAALRGHIYNTPPRCLHLIGGGRICLVHSPMGTTLLNDDPYDPGTLQLLHSFFAAAHDIFYISFGRWHSNNCDGVDASYADALEALGGYLQDQRPTFPNVFFAAPLHDHTSCTNGAFNDSLGYCLPATEGGYPLEFGKTLQRAARDILTVKYGVPLISSYQASLMLHDGHVLPRQTIAGRVDCLHYCRPGMPEIEIWTMAQTFAAHNISRGVMLPSPPVYSHWPSPAATAAAAATAM</sequence>